<organism evidence="2">
    <name type="scientific">Caldithrix abyssi</name>
    <dbReference type="NCBI Taxonomy" id="187145"/>
    <lineage>
        <taxon>Bacteria</taxon>
        <taxon>Pseudomonadati</taxon>
        <taxon>Calditrichota</taxon>
        <taxon>Calditrichia</taxon>
        <taxon>Calditrichales</taxon>
        <taxon>Calditrichaceae</taxon>
        <taxon>Caldithrix</taxon>
    </lineage>
</organism>
<reference evidence="2" key="1">
    <citation type="journal article" date="2020" name="mSystems">
        <title>Genome- and Community-Level Interaction Insights into Carbon Utilization and Element Cycling Functions of Hydrothermarchaeota in Hydrothermal Sediment.</title>
        <authorList>
            <person name="Zhou Z."/>
            <person name="Liu Y."/>
            <person name="Xu W."/>
            <person name="Pan J."/>
            <person name="Luo Z.H."/>
            <person name="Li M."/>
        </authorList>
    </citation>
    <scope>NUCLEOTIDE SEQUENCE [LARGE SCALE GENOMIC DNA]</scope>
    <source>
        <strain evidence="2">HyVt-456</strain>
    </source>
</reference>
<evidence type="ECO:0000313" key="2">
    <source>
        <dbReference type="EMBL" id="HED11692.1"/>
    </source>
</evidence>
<dbReference type="PROSITE" id="PS51257">
    <property type="entry name" value="PROKAR_LIPOPROTEIN"/>
    <property type="match status" value="1"/>
</dbReference>
<accession>A0A7V1LQ82</accession>
<dbReference type="AlphaFoldDB" id="A0A7V1LQ82"/>
<dbReference type="EMBL" id="DRLD01000378">
    <property type="protein sequence ID" value="HED11692.1"/>
    <property type="molecule type" value="Genomic_DNA"/>
</dbReference>
<proteinExistence type="predicted"/>
<feature type="chain" id="PRO_5030538672" evidence="1">
    <location>
        <begin position="26"/>
        <end position="109"/>
    </location>
</feature>
<gene>
    <name evidence="2" type="ORF">ENJ10_13450</name>
</gene>
<sequence>MQRPIGYLKLLWPAGLWFAALFLTACSDNTPRPQQKYFDVSASAGKDTLTRVFRGEFYESGLPCGYVNSRGDTLIPLGRYAVCFSQTIVRYGIVLAKKDSVFEWIAIDA</sequence>
<keyword evidence="1" id="KW-0732">Signal</keyword>
<feature type="signal peptide" evidence="1">
    <location>
        <begin position="1"/>
        <end position="25"/>
    </location>
</feature>
<name>A0A7V1LQ82_CALAY</name>
<dbReference type="Proteomes" id="UP000886005">
    <property type="component" value="Unassembled WGS sequence"/>
</dbReference>
<protein>
    <submittedName>
        <fullName evidence="2">Uncharacterized protein</fullName>
    </submittedName>
</protein>
<comment type="caution">
    <text evidence="2">The sequence shown here is derived from an EMBL/GenBank/DDBJ whole genome shotgun (WGS) entry which is preliminary data.</text>
</comment>
<feature type="non-terminal residue" evidence="2">
    <location>
        <position position="109"/>
    </location>
</feature>
<evidence type="ECO:0000256" key="1">
    <source>
        <dbReference type="SAM" id="SignalP"/>
    </source>
</evidence>